<sequence>MPQQVEAGDEPSRWQQLFGKSHKAGGHDPPRHRGNQDDDDDDSRPTWVDNWEREKMLVQATLDPEDTDAKFSASAVTKEWEAGRSIAASHRDDDDGVVEGDAKKRIQAWLNVENTAQTIKGAVKAQAAIRNNTPLRPAPRSADPVPASDPARNMAARQALVLAKRLARAGTPSSSSIHKPRSFIRMQNPFNKPPKPPLPPAIDTLQHINARHAVVDKKRLERKLKASPPPPPPPTTTRRPIDSTLLRKQTHAVTLHLAQETERLAALETSRQQRHAAGVVLQDAFATWWSVVHMHQSTMAQAARAHMWHLQRRIWSAWRVYVRQIVHARAVAAAKAAAAWQHRADLDATVHYRKATLFKTFVQWNTFTKRSKAVKHAAAGFVARQSRTDRLLTQVLRPNMIEVELETATTTTKYSTSCTSPSLPPPSTVSFTKVPRRPWKSAKRPPPPPRRGSHMDVATSPRKLRVRVPRTAVVQDALPPRILDMRAREAERKLRWEALQTKYKEAQLAREEAVRVAAAQALADVQQQKAAAAALKLERKREMAREEAEKAQRRQLAVEQWTLAKRHHLRALVLFQGWRPWRHLVAMCRTKAIKAKHWHHDTTLHQRFGAWVGYRDACRAQARAIRTARLRAAATWHDKRWLNRVMFQWQAVREATLQRELSVRTASHNHLVRRLWGVVKSLTDARKAQLCRLQVKREADAKRRVLHVWSCRVGVWRKEAAAKREKDRMWRQVQVWLADDNN</sequence>
<dbReference type="GeneID" id="20807770"/>
<feature type="region of interest" description="Disordered" evidence="2">
    <location>
        <begin position="222"/>
        <end position="244"/>
    </location>
</feature>
<feature type="region of interest" description="Disordered" evidence="2">
    <location>
        <begin position="1"/>
        <end position="47"/>
    </location>
</feature>
<dbReference type="OrthoDB" id="77033at2759"/>
<reference evidence="3" key="1">
    <citation type="submission" date="2013-12" db="EMBL/GenBank/DDBJ databases">
        <title>The Genome Sequence of Aphanomyces astaci APO3.</title>
        <authorList>
            <consortium name="The Broad Institute Genomics Platform"/>
            <person name="Russ C."/>
            <person name="Tyler B."/>
            <person name="van West P."/>
            <person name="Dieguez-Uribeondo J."/>
            <person name="Young S.K."/>
            <person name="Zeng Q."/>
            <person name="Gargeya S."/>
            <person name="Fitzgerald M."/>
            <person name="Abouelleil A."/>
            <person name="Alvarado L."/>
            <person name="Chapman S.B."/>
            <person name="Gainer-Dewar J."/>
            <person name="Goldberg J."/>
            <person name="Griggs A."/>
            <person name="Gujja S."/>
            <person name="Hansen M."/>
            <person name="Howarth C."/>
            <person name="Imamovic A."/>
            <person name="Ireland A."/>
            <person name="Larimer J."/>
            <person name="McCowan C."/>
            <person name="Murphy C."/>
            <person name="Pearson M."/>
            <person name="Poon T.W."/>
            <person name="Priest M."/>
            <person name="Roberts A."/>
            <person name="Saif S."/>
            <person name="Shea T."/>
            <person name="Sykes S."/>
            <person name="Wortman J."/>
            <person name="Nusbaum C."/>
            <person name="Birren B."/>
        </authorList>
    </citation>
    <scope>NUCLEOTIDE SEQUENCE [LARGE SCALE GENOMIC DNA]</scope>
    <source>
        <strain evidence="3">APO3</strain>
    </source>
</reference>
<evidence type="ECO:0000256" key="1">
    <source>
        <dbReference type="SAM" id="Coils"/>
    </source>
</evidence>
<proteinExistence type="predicted"/>
<protein>
    <recommendedName>
        <fullName evidence="4">Sfi1 spindle body domain-containing protein</fullName>
    </recommendedName>
</protein>
<feature type="compositionally biased region" description="Basic and acidic residues" evidence="2">
    <location>
        <begin position="25"/>
        <end position="36"/>
    </location>
</feature>
<dbReference type="RefSeq" id="XP_009829047.1">
    <property type="nucleotide sequence ID" value="XM_009830745.1"/>
</dbReference>
<feature type="region of interest" description="Disordered" evidence="2">
    <location>
        <begin position="414"/>
        <end position="457"/>
    </location>
</feature>
<organism evidence="3">
    <name type="scientific">Aphanomyces astaci</name>
    <name type="common">Crayfish plague agent</name>
    <dbReference type="NCBI Taxonomy" id="112090"/>
    <lineage>
        <taxon>Eukaryota</taxon>
        <taxon>Sar</taxon>
        <taxon>Stramenopiles</taxon>
        <taxon>Oomycota</taxon>
        <taxon>Saprolegniomycetes</taxon>
        <taxon>Saprolegniales</taxon>
        <taxon>Verrucalvaceae</taxon>
        <taxon>Aphanomyces</taxon>
    </lineage>
</organism>
<keyword evidence="1" id="KW-0175">Coiled coil</keyword>
<dbReference type="EMBL" id="KI913124">
    <property type="protein sequence ID" value="ETV81189.1"/>
    <property type="molecule type" value="Genomic_DNA"/>
</dbReference>
<gene>
    <name evidence="3" type="ORF">H257_05774</name>
</gene>
<feature type="coiled-coil region" evidence="1">
    <location>
        <begin position="518"/>
        <end position="554"/>
    </location>
</feature>
<evidence type="ECO:0008006" key="4">
    <source>
        <dbReference type="Google" id="ProtNLM"/>
    </source>
</evidence>
<dbReference type="VEuPathDB" id="FungiDB:H257_05774"/>
<evidence type="ECO:0000256" key="2">
    <source>
        <dbReference type="SAM" id="MobiDB-lite"/>
    </source>
</evidence>
<accession>W4GQA6</accession>
<dbReference type="AlphaFoldDB" id="W4GQA6"/>
<name>W4GQA6_APHAT</name>
<feature type="compositionally biased region" description="Basic residues" evidence="2">
    <location>
        <begin position="434"/>
        <end position="443"/>
    </location>
</feature>
<evidence type="ECO:0000313" key="3">
    <source>
        <dbReference type="EMBL" id="ETV81189.1"/>
    </source>
</evidence>